<accession>A0ABR8WNV5</accession>
<proteinExistence type="inferred from homology"/>
<dbReference type="GO" id="GO:0004715">
    <property type="term" value="F:non-membrane spanning protein tyrosine kinase activity"/>
    <property type="evidence" value="ECO:0007669"/>
    <property type="project" value="UniProtKB-EC"/>
</dbReference>
<feature type="domain" description="AAA" evidence="18">
    <location>
        <begin position="582"/>
        <end position="715"/>
    </location>
</feature>
<keyword evidence="11" id="KW-0067">ATP-binding</keyword>
<dbReference type="EMBL" id="JACSPS010000003">
    <property type="protein sequence ID" value="MBD8018760.1"/>
    <property type="molecule type" value="Genomic_DNA"/>
</dbReference>
<dbReference type="Pfam" id="PF13614">
    <property type="entry name" value="AAA_31"/>
    <property type="match status" value="1"/>
</dbReference>
<evidence type="ECO:0000259" key="17">
    <source>
        <dbReference type="Pfam" id="PF02706"/>
    </source>
</evidence>
<keyword evidence="6" id="KW-0997">Cell inner membrane</keyword>
<evidence type="ECO:0000256" key="15">
    <source>
        <dbReference type="ARBA" id="ARBA00051245"/>
    </source>
</evidence>
<keyword evidence="8 16" id="KW-0812">Transmembrane</keyword>
<feature type="domain" description="Polysaccharide chain length determinant N-terminal" evidence="17">
    <location>
        <begin position="14"/>
        <end position="107"/>
    </location>
</feature>
<keyword evidence="12 16" id="KW-1133">Transmembrane helix</keyword>
<evidence type="ECO:0000256" key="8">
    <source>
        <dbReference type="ARBA" id="ARBA00022692"/>
    </source>
</evidence>
<dbReference type="PANTHER" id="PTHR32309">
    <property type="entry name" value="TYROSINE-PROTEIN KINASE"/>
    <property type="match status" value="1"/>
</dbReference>
<evidence type="ECO:0000256" key="2">
    <source>
        <dbReference type="ARBA" id="ARBA00007316"/>
    </source>
</evidence>
<evidence type="ECO:0000256" key="16">
    <source>
        <dbReference type="SAM" id="Phobius"/>
    </source>
</evidence>
<dbReference type="InterPro" id="IPR005702">
    <property type="entry name" value="Wzc-like_C"/>
</dbReference>
<evidence type="ECO:0000256" key="10">
    <source>
        <dbReference type="ARBA" id="ARBA00022777"/>
    </source>
</evidence>
<feature type="transmembrane region" description="Helical" evidence="16">
    <location>
        <begin position="496"/>
        <end position="515"/>
    </location>
</feature>
<keyword evidence="14" id="KW-0829">Tyrosine-protein kinase</keyword>
<keyword evidence="10" id="KW-0418">Kinase</keyword>
<evidence type="ECO:0000256" key="7">
    <source>
        <dbReference type="ARBA" id="ARBA00022679"/>
    </source>
</evidence>
<name>A0ABR8WNV5_9FLAO</name>
<comment type="catalytic activity">
    <reaction evidence="15">
        <text>L-tyrosyl-[protein] + ATP = O-phospho-L-tyrosyl-[protein] + ADP + H(+)</text>
        <dbReference type="Rhea" id="RHEA:10596"/>
        <dbReference type="Rhea" id="RHEA-COMP:10136"/>
        <dbReference type="Rhea" id="RHEA-COMP:20101"/>
        <dbReference type="ChEBI" id="CHEBI:15378"/>
        <dbReference type="ChEBI" id="CHEBI:30616"/>
        <dbReference type="ChEBI" id="CHEBI:46858"/>
        <dbReference type="ChEBI" id="CHEBI:61978"/>
        <dbReference type="ChEBI" id="CHEBI:456216"/>
        <dbReference type="EC" id="2.7.10.2"/>
    </reaction>
</comment>
<keyword evidence="13 16" id="KW-0472">Membrane</keyword>
<evidence type="ECO:0000256" key="4">
    <source>
        <dbReference type="ARBA" id="ARBA00011903"/>
    </source>
</evidence>
<dbReference type="Gene3D" id="3.40.50.300">
    <property type="entry name" value="P-loop containing nucleotide triphosphate hydrolases"/>
    <property type="match status" value="1"/>
</dbReference>
<dbReference type="RefSeq" id="WP_251833967.1">
    <property type="nucleotide sequence ID" value="NZ_JACSPS010000003.1"/>
</dbReference>
<organism evidence="20 21">
    <name type="scientific">Kaistella pullorum</name>
    <dbReference type="NCBI Taxonomy" id="2763074"/>
    <lineage>
        <taxon>Bacteria</taxon>
        <taxon>Pseudomonadati</taxon>
        <taxon>Bacteroidota</taxon>
        <taxon>Flavobacteriia</taxon>
        <taxon>Flavobacteriales</taxon>
        <taxon>Weeksellaceae</taxon>
        <taxon>Chryseobacterium group</taxon>
        <taxon>Kaistella</taxon>
    </lineage>
</organism>
<comment type="caution">
    <text evidence="20">The sequence shown here is derived from an EMBL/GenBank/DDBJ whole genome shotgun (WGS) entry which is preliminary data.</text>
</comment>
<sequence>MSQNVNTEVSTSGDVDINELVKPYVRRWWWFALSVLAVLCLAFFYLKITAPSYKINSSVLIKDAKKSPGSLGMLSDISGFGNMGTSSIENELEVFKSKKLMTDVVEALGIQTTLKSEKNFRKTELYGETAPIIIQVVNEKEYEDPIKDEVHLKISGDKIELSSEDFPANISTTYNKTISLPYANIIIRKNPKVNLQKTKDLGDLSFSYTTRDQKVTELQKALEVDLADKDGTIITLAMKSENREKGKNIINGLVVSYNNDAMEDKNSESRKTKDFIDERISLIADELGEVESQKENFKRANNITDIPIETQINLGKSAQLRQQSLETATQLSLTNDLLAYMQKAGANQTLPQGIGLTNPAAAASINAYNQLVLERNTLQESATPQNPVVADLTKQINNLRSSVLDNLSKHRVALQIALSDVQGEENRITSKISKVPAQEKMFRSIERQQQLKENLYLLLLEKREETAINLAITAPKARIVDYAYASDKPVSPKKMFVMLAALVFGLAIPFAFIYLRELFNTKIHSKHDLEKLTTAPVIGEVPSVERGGSDIVKVNDLSPMAEAFRILLTNLNFMLPKTGNGKVIFVSSTIKGEGKTFISVNLALTLASPKHKVIVIGADIRNPQLQRYDTSKKGSDGLTEFLYNEHETTADIVHTSPFNQHLDIIYSGSIPPNPAELLSNGRYQLLISQLQQVYDFIIVDTAPLMLVTDTLLSADMADATVYVTRSGYTEKALIEFANKQITSSKIKNAAFVVNDVSKEHFGYGNKYGYGYSNEQRTFWQRLKDKF</sequence>
<evidence type="ECO:0000256" key="5">
    <source>
        <dbReference type="ARBA" id="ARBA00022475"/>
    </source>
</evidence>
<comment type="similarity">
    <text evidence="2">Belongs to the CpsD/CapB family.</text>
</comment>
<dbReference type="EC" id="2.7.10.2" evidence="4"/>
<comment type="subcellular location">
    <subcellularLocation>
        <location evidence="1">Cell inner membrane</location>
        <topology evidence="1">Multi-pass membrane protein</topology>
    </subcellularLocation>
</comment>
<dbReference type="SUPFAM" id="SSF52540">
    <property type="entry name" value="P-loop containing nucleoside triphosphate hydrolases"/>
    <property type="match status" value="1"/>
</dbReference>
<feature type="transmembrane region" description="Helical" evidence="16">
    <location>
        <begin position="28"/>
        <end position="46"/>
    </location>
</feature>
<keyword evidence="21" id="KW-1185">Reference proteome</keyword>
<gene>
    <name evidence="20" type="ORF">H9628_09770</name>
</gene>
<evidence type="ECO:0000256" key="11">
    <source>
        <dbReference type="ARBA" id="ARBA00022840"/>
    </source>
</evidence>
<evidence type="ECO:0000256" key="14">
    <source>
        <dbReference type="ARBA" id="ARBA00023137"/>
    </source>
</evidence>
<dbReference type="InterPro" id="IPR003856">
    <property type="entry name" value="LPS_length_determ_N"/>
</dbReference>
<evidence type="ECO:0000313" key="20">
    <source>
        <dbReference type="EMBL" id="MBD8018760.1"/>
    </source>
</evidence>
<evidence type="ECO:0000259" key="19">
    <source>
        <dbReference type="Pfam" id="PF13807"/>
    </source>
</evidence>
<dbReference type="InterPro" id="IPR025669">
    <property type="entry name" value="AAA_dom"/>
</dbReference>
<dbReference type="InterPro" id="IPR032807">
    <property type="entry name" value="GNVR"/>
</dbReference>
<evidence type="ECO:0000256" key="6">
    <source>
        <dbReference type="ARBA" id="ARBA00022519"/>
    </source>
</evidence>
<feature type="domain" description="Tyrosine-protein kinase G-rich" evidence="19">
    <location>
        <begin position="444"/>
        <end position="517"/>
    </location>
</feature>
<evidence type="ECO:0000256" key="1">
    <source>
        <dbReference type="ARBA" id="ARBA00004429"/>
    </source>
</evidence>
<dbReference type="NCBIfam" id="TIGR01007">
    <property type="entry name" value="eps_fam"/>
    <property type="match status" value="1"/>
</dbReference>
<comment type="similarity">
    <text evidence="3">Belongs to the etk/wzc family.</text>
</comment>
<keyword evidence="7 20" id="KW-0808">Transferase</keyword>
<evidence type="ECO:0000256" key="3">
    <source>
        <dbReference type="ARBA" id="ARBA00008883"/>
    </source>
</evidence>
<dbReference type="InterPro" id="IPR050445">
    <property type="entry name" value="Bact_polysacc_biosynth/exp"/>
</dbReference>
<evidence type="ECO:0000256" key="9">
    <source>
        <dbReference type="ARBA" id="ARBA00022741"/>
    </source>
</evidence>
<keyword evidence="9" id="KW-0547">Nucleotide-binding</keyword>
<dbReference type="CDD" id="cd05387">
    <property type="entry name" value="BY-kinase"/>
    <property type="match status" value="1"/>
</dbReference>
<dbReference type="Proteomes" id="UP000626242">
    <property type="component" value="Unassembled WGS sequence"/>
</dbReference>
<dbReference type="PANTHER" id="PTHR32309:SF13">
    <property type="entry name" value="FERRIC ENTEROBACTIN TRANSPORT PROTEIN FEPE"/>
    <property type="match status" value="1"/>
</dbReference>
<evidence type="ECO:0000259" key="18">
    <source>
        <dbReference type="Pfam" id="PF13614"/>
    </source>
</evidence>
<protein>
    <recommendedName>
        <fullName evidence="4">non-specific protein-tyrosine kinase</fullName>
        <ecNumber evidence="4">2.7.10.2</ecNumber>
    </recommendedName>
</protein>
<evidence type="ECO:0000313" key="21">
    <source>
        <dbReference type="Proteomes" id="UP000626242"/>
    </source>
</evidence>
<evidence type="ECO:0000256" key="12">
    <source>
        <dbReference type="ARBA" id="ARBA00022989"/>
    </source>
</evidence>
<dbReference type="InterPro" id="IPR027417">
    <property type="entry name" value="P-loop_NTPase"/>
</dbReference>
<dbReference type="Pfam" id="PF02706">
    <property type="entry name" value="Wzz"/>
    <property type="match status" value="1"/>
</dbReference>
<evidence type="ECO:0000256" key="13">
    <source>
        <dbReference type="ARBA" id="ARBA00023136"/>
    </source>
</evidence>
<dbReference type="Pfam" id="PF13807">
    <property type="entry name" value="GNVR"/>
    <property type="match status" value="1"/>
</dbReference>
<keyword evidence="5" id="KW-1003">Cell membrane</keyword>
<reference evidence="20 21" key="1">
    <citation type="submission" date="2020-08" db="EMBL/GenBank/DDBJ databases">
        <title>A Genomic Blueprint of the Chicken Gut Microbiome.</title>
        <authorList>
            <person name="Gilroy R."/>
            <person name="Ravi A."/>
            <person name="Getino M."/>
            <person name="Pursley I."/>
            <person name="Horton D.L."/>
            <person name="Alikhan N.-F."/>
            <person name="Baker D."/>
            <person name="Gharbi K."/>
            <person name="Hall N."/>
            <person name="Watson M."/>
            <person name="Adriaenssens E.M."/>
            <person name="Foster-Nyarko E."/>
            <person name="Jarju S."/>
            <person name="Secka A."/>
            <person name="Antonio M."/>
            <person name="Oren A."/>
            <person name="Chaudhuri R."/>
            <person name="La Ragione R.M."/>
            <person name="Hildebrand F."/>
            <person name="Pallen M.J."/>
        </authorList>
    </citation>
    <scope>NUCLEOTIDE SEQUENCE [LARGE SCALE GENOMIC DNA]</scope>
    <source>
        <strain evidence="20 21">Sa1CVA4</strain>
    </source>
</reference>